<proteinExistence type="predicted"/>
<evidence type="ECO:0000313" key="2">
    <source>
        <dbReference type="EMBL" id="KAJ3502465.1"/>
    </source>
</evidence>
<dbReference type="EMBL" id="JANKHO010001278">
    <property type="protein sequence ID" value="KAJ3502465.1"/>
    <property type="molecule type" value="Genomic_DNA"/>
</dbReference>
<evidence type="ECO:0000313" key="3">
    <source>
        <dbReference type="Proteomes" id="UP001148786"/>
    </source>
</evidence>
<dbReference type="SUPFAM" id="SSF58100">
    <property type="entry name" value="Bacterial hemolysins"/>
    <property type="match status" value="1"/>
</dbReference>
<comment type="caution">
    <text evidence="2">The sequence shown here is derived from an EMBL/GenBank/DDBJ whole genome shotgun (WGS) entry which is preliminary data.</text>
</comment>
<dbReference type="OrthoDB" id="3254917at2759"/>
<dbReference type="Gene3D" id="1.20.1170.10">
    <property type="match status" value="1"/>
</dbReference>
<protein>
    <submittedName>
        <fullName evidence="2">Uncharacterized protein</fullName>
    </submittedName>
</protein>
<feature type="region of interest" description="Disordered" evidence="1">
    <location>
        <begin position="1"/>
        <end position="22"/>
    </location>
</feature>
<dbReference type="Proteomes" id="UP001148786">
    <property type="component" value="Unassembled WGS sequence"/>
</dbReference>
<dbReference type="AlphaFoldDB" id="A0A9W8JU28"/>
<organism evidence="2 3">
    <name type="scientific">Agrocybe chaxingu</name>
    <dbReference type="NCBI Taxonomy" id="84603"/>
    <lineage>
        <taxon>Eukaryota</taxon>
        <taxon>Fungi</taxon>
        <taxon>Dikarya</taxon>
        <taxon>Basidiomycota</taxon>
        <taxon>Agaricomycotina</taxon>
        <taxon>Agaricomycetes</taxon>
        <taxon>Agaricomycetidae</taxon>
        <taxon>Agaricales</taxon>
        <taxon>Agaricineae</taxon>
        <taxon>Strophariaceae</taxon>
        <taxon>Agrocybe</taxon>
    </lineage>
</organism>
<gene>
    <name evidence="2" type="ORF">NLJ89_g8878</name>
</gene>
<evidence type="ECO:0000256" key="1">
    <source>
        <dbReference type="SAM" id="MobiDB-lite"/>
    </source>
</evidence>
<accession>A0A9W8JU28</accession>
<sequence length="317" mass="36206">MSANPSQVRSQTPSIKDRARTNDINRLARQRARPALHRVHDLNSKVCSSQTESFTVQLGNLHKEFVNSVEKSGTLANEIANYGHRFEQRITPLCKNSNPTPEEIVEIEKSLKTFLAEAEKFTHSTNTLIEELDVLKNTFGVFTGTFLSWAEKNEGQYTAESEKIQRKIDSAQERLGNYNSVPPLVLMKIKMPFGLPFFDNNEQKMEAMKRSCRNEIEDESKKLRTANDIVESIEQVRDGLTNLQDGHLAKFKQNIATIVVFWRMVHNDALLIRSWLEDGAKDTDMPEYMRTSVEGAMNIYKGMSIYLRGYANGIRNI</sequence>
<reference evidence="2" key="1">
    <citation type="submission" date="2022-07" db="EMBL/GenBank/DDBJ databases">
        <title>Genome Sequence of Agrocybe chaxingu.</title>
        <authorList>
            <person name="Buettner E."/>
        </authorList>
    </citation>
    <scope>NUCLEOTIDE SEQUENCE</scope>
    <source>
        <strain evidence="2">MP-N11</strain>
    </source>
</reference>
<feature type="compositionally biased region" description="Polar residues" evidence="1">
    <location>
        <begin position="1"/>
        <end position="14"/>
    </location>
</feature>
<name>A0A9W8JU28_9AGAR</name>
<keyword evidence="3" id="KW-1185">Reference proteome</keyword>